<proteinExistence type="predicted"/>
<reference evidence="1 2" key="1">
    <citation type="journal article" date="2011" name="Front. Microbiol.">
        <title>Genomic signatures of strain selection and enhancement in Bacillus atrophaeus var. globigii, a historical biowarfare simulant.</title>
        <authorList>
            <person name="Gibbons H.S."/>
            <person name="Broomall S.M."/>
            <person name="McNew L.A."/>
            <person name="Daligault H."/>
            <person name="Chapman C."/>
            <person name="Bruce D."/>
            <person name="Karavis M."/>
            <person name="Krepps M."/>
            <person name="McGregor P.A."/>
            <person name="Hong C."/>
            <person name="Park K.H."/>
            <person name="Akmal A."/>
            <person name="Feldman A."/>
            <person name="Lin J.S."/>
            <person name="Chang W.E."/>
            <person name="Higgs B.W."/>
            <person name="Demirev P."/>
            <person name="Lindquist J."/>
            <person name="Liem A."/>
            <person name="Fochler E."/>
            <person name="Read T.D."/>
            <person name="Tapia R."/>
            <person name="Johnson S."/>
            <person name="Bishop-Lilly K.A."/>
            <person name="Detter C."/>
            <person name="Han C."/>
            <person name="Sozhamannan S."/>
            <person name="Rosenzweig C.N."/>
            <person name="Skowronski E.W."/>
        </authorList>
    </citation>
    <scope>NUCLEOTIDE SEQUENCE [LARGE SCALE GENOMIC DNA]</scope>
    <source>
        <strain evidence="1 2">PIT1</strain>
    </source>
</reference>
<dbReference type="InterPro" id="IPR022050">
    <property type="entry name" value="T_hemolysin"/>
</dbReference>
<keyword evidence="2" id="KW-1185">Reference proteome</keyword>
<dbReference type="Pfam" id="PF12261">
    <property type="entry name" value="T_hemolysin"/>
    <property type="match status" value="1"/>
</dbReference>
<dbReference type="RefSeq" id="WP_126827686.1">
    <property type="nucleotide sequence ID" value="NZ_PIQG01000003.1"/>
</dbReference>
<organism evidence="1 2">
    <name type="scientific">Pseudidiomarina taiwanensis</name>
    <dbReference type="NCBI Taxonomy" id="337250"/>
    <lineage>
        <taxon>Bacteria</taxon>
        <taxon>Pseudomonadati</taxon>
        <taxon>Pseudomonadota</taxon>
        <taxon>Gammaproteobacteria</taxon>
        <taxon>Alteromonadales</taxon>
        <taxon>Idiomarinaceae</taxon>
        <taxon>Pseudidiomarina</taxon>
    </lineage>
</organism>
<evidence type="ECO:0000313" key="1">
    <source>
        <dbReference type="EMBL" id="RUO76756.1"/>
    </source>
</evidence>
<dbReference type="OrthoDB" id="7432757at2"/>
<comment type="caution">
    <text evidence="1">The sequence shown here is derived from an EMBL/GenBank/DDBJ whole genome shotgun (WGS) entry which is preliminary data.</text>
</comment>
<dbReference type="Proteomes" id="UP000288279">
    <property type="component" value="Unassembled WGS sequence"/>
</dbReference>
<sequence length="216" mass="24009">MAQLEDFTAQPVALIGFPQLAVARADHSHPRRSEIEYFICERYWLSFSACLSNLPEQLIYIVDEADQLIAACALTTAVKSSAQQGETLQQLFSEMYLTEPAEQRLSAMYATSIARAQVIEVGSMACLNHHYLAALFTAVLQVTSATSSDYLIFTATSPLRRHLKRMQLPSKVLTEAQQTALPVSKRSSWGAYYDTKPQVVAGRISDGEQFLQALQQ</sequence>
<dbReference type="EMBL" id="PIQG01000003">
    <property type="protein sequence ID" value="RUO76756.1"/>
    <property type="molecule type" value="Genomic_DNA"/>
</dbReference>
<evidence type="ECO:0000313" key="2">
    <source>
        <dbReference type="Proteomes" id="UP000288279"/>
    </source>
</evidence>
<accession>A0A432ZFK9</accession>
<protein>
    <submittedName>
        <fullName evidence="1">Thermostable hemolysin-like protein</fullName>
    </submittedName>
</protein>
<gene>
    <name evidence="1" type="ORF">CWI83_07480</name>
</gene>
<name>A0A432ZFK9_9GAMM</name>
<dbReference type="AlphaFoldDB" id="A0A432ZFK9"/>